<feature type="signal peptide" evidence="1">
    <location>
        <begin position="1"/>
        <end position="19"/>
    </location>
</feature>
<dbReference type="Proteomes" id="UP000291116">
    <property type="component" value="Unassembled WGS sequence"/>
</dbReference>
<dbReference type="EMBL" id="CAACVS010000532">
    <property type="protein sequence ID" value="VEU43307.1"/>
    <property type="molecule type" value="Genomic_DNA"/>
</dbReference>
<protein>
    <recommendedName>
        <fullName evidence="4">RxLR effector protein</fullName>
    </recommendedName>
</protein>
<organism evidence="2 3">
    <name type="scientific">Pseudo-nitzschia multistriata</name>
    <dbReference type="NCBI Taxonomy" id="183589"/>
    <lineage>
        <taxon>Eukaryota</taxon>
        <taxon>Sar</taxon>
        <taxon>Stramenopiles</taxon>
        <taxon>Ochrophyta</taxon>
        <taxon>Bacillariophyta</taxon>
        <taxon>Bacillariophyceae</taxon>
        <taxon>Bacillariophycidae</taxon>
        <taxon>Bacillariales</taxon>
        <taxon>Bacillariaceae</taxon>
        <taxon>Pseudo-nitzschia</taxon>
    </lineage>
</organism>
<name>A0A448ZMN7_9STRA</name>
<gene>
    <name evidence="2" type="ORF">PSNMU_V1.4_AUG-EV-PASAV3_0102180</name>
</gene>
<accession>A0A448ZMN7</accession>
<keyword evidence="1" id="KW-0732">Signal</keyword>
<keyword evidence="3" id="KW-1185">Reference proteome</keyword>
<evidence type="ECO:0000313" key="2">
    <source>
        <dbReference type="EMBL" id="VEU43307.1"/>
    </source>
</evidence>
<dbReference type="AlphaFoldDB" id="A0A448ZMN7"/>
<reference evidence="2 3" key="1">
    <citation type="submission" date="2019-01" db="EMBL/GenBank/DDBJ databases">
        <authorList>
            <person name="Ferrante I. M."/>
        </authorList>
    </citation>
    <scope>NUCLEOTIDE SEQUENCE [LARGE SCALE GENOMIC DNA]</scope>
    <source>
        <strain evidence="2 3">B856</strain>
    </source>
</reference>
<evidence type="ECO:0000256" key="1">
    <source>
        <dbReference type="SAM" id="SignalP"/>
    </source>
</evidence>
<feature type="chain" id="PRO_5019292559" description="RxLR effector protein" evidence="1">
    <location>
        <begin position="20"/>
        <end position="123"/>
    </location>
</feature>
<evidence type="ECO:0000313" key="3">
    <source>
        <dbReference type="Proteomes" id="UP000291116"/>
    </source>
</evidence>
<evidence type="ECO:0008006" key="4">
    <source>
        <dbReference type="Google" id="ProtNLM"/>
    </source>
</evidence>
<proteinExistence type="predicted"/>
<dbReference type="OrthoDB" id="50312at2759"/>
<sequence length="123" mass="14161">MKLTQSLAFFAVVWTGANAFQPATRAAGSLTELAATKNPMEKILRNLANNFEPLHGHGSLEDDLDEQWEAQQELLKERRRKNIDKEHLKQKYKNPEARKTFDLNVGLTDDNKKKPFWNKKISP</sequence>